<name>A0A4Y7K766_PAPSO</name>
<sequence length="35" mass="3963">MTARAWLWNKRGPIASQYGDLFLDQVKKAVVALSK</sequence>
<gene>
    <name evidence="1" type="ORF">C5167_031439</name>
</gene>
<evidence type="ECO:0000313" key="2">
    <source>
        <dbReference type="Proteomes" id="UP000316621"/>
    </source>
</evidence>
<proteinExistence type="predicted"/>
<dbReference type="Gramene" id="RZC68180">
    <property type="protein sequence ID" value="RZC68180"/>
    <property type="gene ID" value="C5167_031439"/>
</dbReference>
<dbReference type="AlphaFoldDB" id="A0A4Y7K766"/>
<protein>
    <submittedName>
        <fullName evidence="1">Uncharacterized protein</fullName>
    </submittedName>
</protein>
<reference evidence="1 2" key="1">
    <citation type="journal article" date="2018" name="Science">
        <title>The opium poppy genome and morphinan production.</title>
        <authorList>
            <person name="Guo L."/>
            <person name="Winzer T."/>
            <person name="Yang X."/>
            <person name="Li Y."/>
            <person name="Ning Z."/>
            <person name="He Z."/>
            <person name="Teodor R."/>
            <person name="Lu Y."/>
            <person name="Bowser T.A."/>
            <person name="Graham I.A."/>
            <person name="Ye K."/>
        </authorList>
    </citation>
    <scope>NUCLEOTIDE SEQUENCE [LARGE SCALE GENOMIC DNA]</scope>
    <source>
        <strain evidence="2">cv. HN1</strain>
        <tissue evidence="1">Leaves</tissue>
    </source>
</reference>
<dbReference type="EMBL" id="CM010721">
    <property type="protein sequence ID" value="RZC68180.1"/>
    <property type="molecule type" value="Genomic_DNA"/>
</dbReference>
<dbReference type="Proteomes" id="UP000316621">
    <property type="component" value="Chromosome 7"/>
</dbReference>
<organism evidence="1 2">
    <name type="scientific">Papaver somniferum</name>
    <name type="common">Opium poppy</name>
    <dbReference type="NCBI Taxonomy" id="3469"/>
    <lineage>
        <taxon>Eukaryota</taxon>
        <taxon>Viridiplantae</taxon>
        <taxon>Streptophyta</taxon>
        <taxon>Embryophyta</taxon>
        <taxon>Tracheophyta</taxon>
        <taxon>Spermatophyta</taxon>
        <taxon>Magnoliopsida</taxon>
        <taxon>Ranunculales</taxon>
        <taxon>Papaveraceae</taxon>
        <taxon>Papaveroideae</taxon>
        <taxon>Papaver</taxon>
    </lineage>
</organism>
<evidence type="ECO:0000313" key="1">
    <source>
        <dbReference type="EMBL" id="RZC68180.1"/>
    </source>
</evidence>
<accession>A0A4Y7K766</accession>
<keyword evidence="2" id="KW-1185">Reference proteome</keyword>